<dbReference type="InterPro" id="IPR008271">
    <property type="entry name" value="Ser/Thr_kinase_AS"/>
</dbReference>
<dbReference type="SMART" id="SM00220">
    <property type="entry name" value="S_TKc"/>
    <property type="match status" value="1"/>
</dbReference>
<evidence type="ECO:0000313" key="10">
    <source>
        <dbReference type="EMBL" id="KGM14479.1"/>
    </source>
</evidence>
<evidence type="ECO:0000256" key="3">
    <source>
        <dbReference type="ARBA" id="ARBA00022679"/>
    </source>
</evidence>
<reference evidence="10 11" key="1">
    <citation type="submission" date="2013-08" db="EMBL/GenBank/DDBJ databases">
        <title>Genome sequencing of Cellulomonas bogoriensis 69B4.</title>
        <authorList>
            <person name="Chen F."/>
            <person name="Li Y."/>
            <person name="Wang G."/>
        </authorList>
    </citation>
    <scope>NUCLEOTIDE SEQUENCE [LARGE SCALE GENOMIC DNA]</scope>
    <source>
        <strain evidence="10 11">69B4</strain>
    </source>
</reference>
<dbReference type="InterPro" id="IPR011009">
    <property type="entry name" value="Kinase-like_dom_sf"/>
</dbReference>
<feature type="compositionally biased region" description="Gly residues" evidence="8">
    <location>
        <begin position="312"/>
        <end position="324"/>
    </location>
</feature>
<dbReference type="InterPro" id="IPR017441">
    <property type="entry name" value="Protein_kinase_ATP_BS"/>
</dbReference>
<dbReference type="CDD" id="cd14014">
    <property type="entry name" value="STKc_PknB_like"/>
    <property type="match status" value="1"/>
</dbReference>
<accession>A0A0A0C528</accession>
<evidence type="ECO:0000313" key="11">
    <source>
        <dbReference type="Proteomes" id="UP000054314"/>
    </source>
</evidence>
<name>A0A0A0C528_9CELL</name>
<dbReference type="EC" id="2.7.11.1" evidence="1"/>
<evidence type="ECO:0000259" key="9">
    <source>
        <dbReference type="PROSITE" id="PS50011"/>
    </source>
</evidence>
<dbReference type="GO" id="GO:0004674">
    <property type="term" value="F:protein serine/threonine kinase activity"/>
    <property type="evidence" value="ECO:0007669"/>
    <property type="project" value="UniProtKB-KW"/>
</dbReference>
<dbReference type="InterPro" id="IPR000719">
    <property type="entry name" value="Prot_kinase_dom"/>
</dbReference>
<dbReference type="EMBL" id="AXCZ01000002">
    <property type="protein sequence ID" value="KGM14479.1"/>
    <property type="molecule type" value="Genomic_DNA"/>
</dbReference>
<dbReference type="GO" id="GO:0005524">
    <property type="term" value="F:ATP binding"/>
    <property type="evidence" value="ECO:0007669"/>
    <property type="project" value="UniProtKB-UniRule"/>
</dbReference>
<dbReference type="Pfam" id="PF00069">
    <property type="entry name" value="Pkinase"/>
    <property type="match status" value="1"/>
</dbReference>
<keyword evidence="6 7" id="KW-0067">ATP-binding</keyword>
<evidence type="ECO:0000256" key="6">
    <source>
        <dbReference type="ARBA" id="ARBA00022840"/>
    </source>
</evidence>
<sequence>MEADVTHADTARGVVLDGRYRIEEVIGHGGMSTVYRAHDDVLDRDVAVKIFPPSSEAAHTRRHQSEMHVLARLSHPGLVTLHDAGSAHAGGPGEQTYLVMELVPGPTLADHLAGGPMPTSHVARMGRQLADAMAAVHEAGVVHRDIKPANVLVVDRDAVTDEDPAAALTTGPLVKLADFGIARLADGARLTMTGTTLGTATYLSPEQAAGGEVGPATDVYALGLVLLECLTGEKAFRGTVMEVAAARLNTDPTVPESLGEQWGALLARMTRREAADRISMRQVVVELTRVLGEPTDEIPTGALPAAEAPSAGSGGTEEGAGQGRSGRSAAAVTMSLGAVPRGRSAGTRRRVPTPILVMAVALLGLTVGLMVPRGDQGVPRGDLPVVEGPLGEAIDDLARSVEP</sequence>
<dbReference type="PROSITE" id="PS00107">
    <property type="entry name" value="PROTEIN_KINASE_ATP"/>
    <property type="match status" value="1"/>
</dbReference>
<evidence type="ECO:0000256" key="2">
    <source>
        <dbReference type="ARBA" id="ARBA00022527"/>
    </source>
</evidence>
<feature type="region of interest" description="Disordered" evidence="8">
    <location>
        <begin position="295"/>
        <end position="329"/>
    </location>
</feature>
<evidence type="ECO:0000256" key="7">
    <source>
        <dbReference type="PROSITE-ProRule" id="PRU10141"/>
    </source>
</evidence>
<dbReference type="Gene3D" id="3.30.200.20">
    <property type="entry name" value="Phosphorylase Kinase, domain 1"/>
    <property type="match status" value="1"/>
</dbReference>
<keyword evidence="5" id="KW-0418">Kinase</keyword>
<dbReference type="Gene3D" id="1.10.510.10">
    <property type="entry name" value="Transferase(Phosphotransferase) domain 1"/>
    <property type="match status" value="1"/>
</dbReference>
<dbReference type="AlphaFoldDB" id="A0A0A0C528"/>
<evidence type="ECO:0000256" key="8">
    <source>
        <dbReference type="SAM" id="MobiDB-lite"/>
    </source>
</evidence>
<dbReference type="PROSITE" id="PS00108">
    <property type="entry name" value="PROTEIN_KINASE_ST"/>
    <property type="match status" value="1"/>
</dbReference>
<dbReference type="PANTHER" id="PTHR43289">
    <property type="entry name" value="MITOGEN-ACTIVATED PROTEIN KINASE KINASE KINASE 20-RELATED"/>
    <property type="match status" value="1"/>
</dbReference>
<feature type="domain" description="Protein kinase" evidence="9">
    <location>
        <begin position="20"/>
        <end position="291"/>
    </location>
</feature>
<gene>
    <name evidence="10" type="ORF">N869_08820</name>
</gene>
<organism evidence="10 11">
    <name type="scientific">Cellulomonas bogoriensis 69B4 = DSM 16987</name>
    <dbReference type="NCBI Taxonomy" id="1386082"/>
    <lineage>
        <taxon>Bacteria</taxon>
        <taxon>Bacillati</taxon>
        <taxon>Actinomycetota</taxon>
        <taxon>Actinomycetes</taxon>
        <taxon>Micrococcales</taxon>
        <taxon>Cellulomonadaceae</taxon>
        <taxon>Cellulomonas</taxon>
    </lineage>
</organism>
<feature type="binding site" evidence="7">
    <location>
        <position position="49"/>
    </location>
    <ligand>
        <name>ATP</name>
        <dbReference type="ChEBI" id="CHEBI:30616"/>
    </ligand>
</feature>
<dbReference type="PANTHER" id="PTHR43289:SF6">
    <property type="entry name" value="SERINE_THREONINE-PROTEIN KINASE NEKL-3"/>
    <property type="match status" value="1"/>
</dbReference>
<keyword evidence="11" id="KW-1185">Reference proteome</keyword>
<dbReference type="PROSITE" id="PS50011">
    <property type="entry name" value="PROTEIN_KINASE_DOM"/>
    <property type="match status" value="1"/>
</dbReference>
<evidence type="ECO:0000256" key="1">
    <source>
        <dbReference type="ARBA" id="ARBA00012513"/>
    </source>
</evidence>
<protein>
    <recommendedName>
        <fullName evidence="1">non-specific serine/threonine protein kinase</fullName>
        <ecNumber evidence="1">2.7.11.1</ecNumber>
    </recommendedName>
</protein>
<keyword evidence="4 7" id="KW-0547">Nucleotide-binding</keyword>
<proteinExistence type="predicted"/>
<keyword evidence="2" id="KW-0723">Serine/threonine-protein kinase</keyword>
<evidence type="ECO:0000256" key="5">
    <source>
        <dbReference type="ARBA" id="ARBA00022777"/>
    </source>
</evidence>
<feature type="compositionally biased region" description="Low complexity" evidence="8">
    <location>
        <begin position="300"/>
        <end position="311"/>
    </location>
</feature>
<keyword evidence="3" id="KW-0808">Transferase</keyword>
<dbReference type="Proteomes" id="UP000054314">
    <property type="component" value="Unassembled WGS sequence"/>
</dbReference>
<evidence type="ECO:0000256" key="4">
    <source>
        <dbReference type="ARBA" id="ARBA00022741"/>
    </source>
</evidence>
<comment type="caution">
    <text evidence="10">The sequence shown here is derived from an EMBL/GenBank/DDBJ whole genome shotgun (WGS) entry which is preliminary data.</text>
</comment>
<dbReference type="SUPFAM" id="SSF56112">
    <property type="entry name" value="Protein kinase-like (PK-like)"/>
    <property type="match status" value="1"/>
</dbReference>